<evidence type="ECO:0000256" key="4">
    <source>
        <dbReference type="ARBA" id="ARBA00023224"/>
    </source>
</evidence>
<dbReference type="RefSeq" id="WP_380773166.1">
    <property type="nucleotide sequence ID" value="NZ_JBHUEO010000015.1"/>
</dbReference>
<feature type="transmembrane region" description="Helical" evidence="7">
    <location>
        <begin position="14"/>
        <end position="36"/>
    </location>
</feature>
<dbReference type="Pfam" id="PF12729">
    <property type="entry name" value="4HB_MCP_1"/>
    <property type="match status" value="1"/>
</dbReference>
<organism evidence="10 11">
    <name type="scientific">Siminovitchia sediminis</name>
    <dbReference type="NCBI Taxonomy" id="1274353"/>
    <lineage>
        <taxon>Bacteria</taxon>
        <taxon>Bacillati</taxon>
        <taxon>Bacillota</taxon>
        <taxon>Bacilli</taxon>
        <taxon>Bacillales</taxon>
        <taxon>Bacillaceae</taxon>
        <taxon>Siminovitchia</taxon>
    </lineage>
</organism>
<evidence type="ECO:0000256" key="1">
    <source>
        <dbReference type="ARBA" id="ARBA00004236"/>
    </source>
</evidence>
<dbReference type="EMBL" id="JBHUEO010000015">
    <property type="protein sequence ID" value="MFD1706547.1"/>
    <property type="molecule type" value="Genomic_DNA"/>
</dbReference>
<dbReference type="SUPFAM" id="SSF58104">
    <property type="entry name" value="Methyl-accepting chemotaxis protein (MCP) signaling domain"/>
    <property type="match status" value="1"/>
</dbReference>
<comment type="subcellular location">
    <subcellularLocation>
        <location evidence="1">Cell membrane</location>
    </subcellularLocation>
</comment>
<dbReference type="SMART" id="SM00283">
    <property type="entry name" value="MA"/>
    <property type="match status" value="1"/>
</dbReference>
<dbReference type="PANTHER" id="PTHR32089:SF112">
    <property type="entry name" value="LYSOZYME-LIKE PROTEIN-RELATED"/>
    <property type="match status" value="1"/>
</dbReference>
<dbReference type="PROSITE" id="PS50885">
    <property type="entry name" value="HAMP"/>
    <property type="match status" value="1"/>
</dbReference>
<evidence type="ECO:0000256" key="6">
    <source>
        <dbReference type="PROSITE-ProRule" id="PRU00284"/>
    </source>
</evidence>
<name>A0ABW4KEA2_9BACI</name>
<comment type="similarity">
    <text evidence="5">Belongs to the methyl-accepting chemotaxis (MCP) protein family.</text>
</comment>
<keyword evidence="11" id="KW-1185">Reference proteome</keyword>
<dbReference type="Proteomes" id="UP001597301">
    <property type="component" value="Unassembled WGS sequence"/>
</dbReference>
<evidence type="ECO:0000259" key="9">
    <source>
        <dbReference type="PROSITE" id="PS50885"/>
    </source>
</evidence>
<evidence type="ECO:0000313" key="11">
    <source>
        <dbReference type="Proteomes" id="UP001597301"/>
    </source>
</evidence>
<dbReference type="CDD" id="cd06225">
    <property type="entry name" value="HAMP"/>
    <property type="match status" value="1"/>
</dbReference>
<dbReference type="Gene3D" id="1.10.287.950">
    <property type="entry name" value="Methyl-accepting chemotaxis protein"/>
    <property type="match status" value="1"/>
</dbReference>
<feature type="domain" description="HAMP" evidence="9">
    <location>
        <begin position="212"/>
        <end position="264"/>
    </location>
</feature>
<evidence type="ECO:0000256" key="7">
    <source>
        <dbReference type="SAM" id="Phobius"/>
    </source>
</evidence>
<keyword evidence="3 7" id="KW-0472">Membrane</keyword>
<feature type="domain" description="Methyl-accepting transducer" evidence="8">
    <location>
        <begin position="269"/>
        <end position="512"/>
    </location>
</feature>
<dbReference type="InterPro" id="IPR024478">
    <property type="entry name" value="HlyB_4HB_MCP"/>
</dbReference>
<keyword evidence="2" id="KW-1003">Cell membrane</keyword>
<evidence type="ECO:0000256" key="5">
    <source>
        <dbReference type="ARBA" id="ARBA00029447"/>
    </source>
</evidence>
<evidence type="ECO:0000256" key="2">
    <source>
        <dbReference type="ARBA" id="ARBA00022475"/>
    </source>
</evidence>
<feature type="transmembrane region" description="Helical" evidence="7">
    <location>
        <begin position="184"/>
        <end position="210"/>
    </location>
</feature>
<dbReference type="CDD" id="cd11386">
    <property type="entry name" value="MCP_signal"/>
    <property type="match status" value="1"/>
</dbReference>
<accession>A0ABW4KEA2</accession>
<evidence type="ECO:0000256" key="3">
    <source>
        <dbReference type="ARBA" id="ARBA00023136"/>
    </source>
</evidence>
<evidence type="ECO:0000313" key="10">
    <source>
        <dbReference type="EMBL" id="MFD1706547.1"/>
    </source>
</evidence>
<dbReference type="InterPro" id="IPR004089">
    <property type="entry name" value="MCPsignal_dom"/>
</dbReference>
<dbReference type="PROSITE" id="PS50111">
    <property type="entry name" value="CHEMOTAXIS_TRANSDUC_2"/>
    <property type="match status" value="1"/>
</dbReference>
<gene>
    <name evidence="10" type="ORF">ACFSCZ_07235</name>
</gene>
<keyword evidence="7" id="KW-0812">Transmembrane</keyword>
<sequence>MFQWFFHLKTATKLIIVFMILALIQAGIGAMSIYQLGKLNDGIDRMYSHNLKPIEEMAEARDLLQQLRLASRDLYLYDADAENILADVQEIMEQIEVQMDQYSQHQLSDQQKEHLSRFEMIWQSHKTSYDRALQLVSSGESAQYLTTLNGGLLNMQSGLIDALDQLMAADSETAEKARKDAQEVYSVTLMIAISVISFLFVISIVFGLWMARMISRPIGQVAHLVERVADGDLSQTANIGSKDEIGTLAQSVNKMVLNLRHTIQNILDAAKNLSASSEQVSASTEEVASASTNQANAAQTMSQLFQELSDAIHSVARNSEAAAKLSHQTMNIAQEGEQVVLSSIEGSRLVSEQMVRLEEDSRKIGDITEVINEIADQTNLLALNAAIEAARAGDQGRGFAVVADEVRKLAERSSKATTEIENIIRSMQEAASVSVKSVEEGAAITQKTGEAFEKIIQMIKETENKVTEIAGAGEQQSAQSSEVMAYIESVSAATEEAAASSEETASTALALRELSEELHASVATFKLNE</sequence>
<proteinExistence type="inferred from homology"/>
<dbReference type="PANTHER" id="PTHR32089">
    <property type="entry name" value="METHYL-ACCEPTING CHEMOTAXIS PROTEIN MCPB"/>
    <property type="match status" value="1"/>
</dbReference>
<dbReference type="PRINTS" id="PR00260">
    <property type="entry name" value="CHEMTRNSDUCR"/>
</dbReference>
<dbReference type="InterPro" id="IPR004090">
    <property type="entry name" value="Chemotax_Me-accpt_rcpt"/>
</dbReference>
<dbReference type="InterPro" id="IPR003660">
    <property type="entry name" value="HAMP_dom"/>
</dbReference>
<evidence type="ECO:0000259" key="8">
    <source>
        <dbReference type="PROSITE" id="PS50111"/>
    </source>
</evidence>
<keyword evidence="7" id="KW-1133">Transmembrane helix</keyword>
<protein>
    <submittedName>
        <fullName evidence="10">Methyl-accepting chemotaxis protein</fullName>
    </submittedName>
</protein>
<comment type="caution">
    <text evidence="10">The sequence shown here is derived from an EMBL/GenBank/DDBJ whole genome shotgun (WGS) entry which is preliminary data.</text>
</comment>
<dbReference type="Pfam" id="PF00672">
    <property type="entry name" value="HAMP"/>
    <property type="match status" value="1"/>
</dbReference>
<keyword evidence="4 6" id="KW-0807">Transducer</keyword>
<reference evidence="11" key="1">
    <citation type="journal article" date="2019" name="Int. J. Syst. Evol. Microbiol.">
        <title>The Global Catalogue of Microorganisms (GCM) 10K type strain sequencing project: providing services to taxonomists for standard genome sequencing and annotation.</title>
        <authorList>
            <consortium name="The Broad Institute Genomics Platform"/>
            <consortium name="The Broad Institute Genome Sequencing Center for Infectious Disease"/>
            <person name="Wu L."/>
            <person name="Ma J."/>
        </authorList>
    </citation>
    <scope>NUCLEOTIDE SEQUENCE [LARGE SCALE GENOMIC DNA]</scope>
    <source>
        <strain evidence="11">CGMCC 1.12295</strain>
    </source>
</reference>
<dbReference type="SMART" id="SM00304">
    <property type="entry name" value="HAMP"/>
    <property type="match status" value="1"/>
</dbReference>
<dbReference type="Pfam" id="PF00015">
    <property type="entry name" value="MCPsignal"/>
    <property type="match status" value="1"/>
</dbReference>